<accession>A0A6J6PUQ7</accession>
<feature type="region of interest" description="Disordered" evidence="1">
    <location>
        <begin position="157"/>
        <end position="214"/>
    </location>
</feature>
<feature type="region of interest" description="Disordered" evidence="1">
    <location>
        <begin position="1"/>
        <end position="52"/>
    </location>
</feature>
<feature type="compositionally biased region" description="Low complexity" evidence="1">
    <location>
        <begin position="102"/>
        <end position="113"/>
    </location>
</feature>
<organism evidence="2">
    <name type="scientific">freshwater metagenome</name>
    <dbReference type="NCBI Taxonomy" id="449393"/>
    <lineage>
        <taxon>unclassified sequences</taxon>
        <taxon>metagenomes</taxon>
        <taxon>ecological metagenomes</taxon>
    </lineage>
</organism>
<evidence type="ECO:0000256" key="1">
    <source>
        <dbReference type="SAM" id="MobiDB-lite"/>
    </source>
</evidence>
<feature type="compositionally biased region" description="Polar residues" evidence="1">
    <location>
        <begin position="117"/>
        <end position="127"/>
    </location>
</feature>
<sequence length="214" mass="23504">MRATGGPLVVRGCSPTTRQRHRTCHPTGLVPQIEGTQEPPVEQWPRSAPVEANPPLSELLRRAPHGGLDGYSLPQATPPATTLVARFELTADPHQGDHRYQAAEPPVEEAPAVSLRVEQSYQRQAPQRGQGEQLLRAPKLQRSKVTGLQEQLVLDVPGPKQRLKFRSQPVGESSPAALSESRDAPWTEARNALGRPDQRVARSGRHLHRPTTRG</sequence>
<dbReference type="AlphaFoldDB" id="A0A6J6PUQ7"/>
<dbReference type="EMBL" id="CAEZXS010000111">
    <property type="protein sequence ID" value="CAB4702162.1"/>
    <property type="molecule type" value="Genomic_DNA"/>
</dbReference>
<feature type="region of interest" description="Disordered" evidence="1">
    <location>
        <begin position="96"/>
        <end position="145"/>
    </location>
</feature>
<proteinExistence type="predicted"/>
<feature type="compositionally biased region" description="Basic residues" evidence="1">
    <location>
        <begin position="202"/>
        <end position="214"/>
    </location>
</feature>
<protein>
    <submittedName>
        <fullName evidence="2">Unannotated protein</fullName>
    </submittedName>
</protein>
<reference evidence="2" key="1">
    <citation type="submission" date="2020-05" db="EMBL/GenBank/DDBJ databases">
        <authorList>
            <person name="Chiriac C."/>
            <person name="Salcher M."/>
            <person name="Ghai R."/>
            <person name="Kavagutti S V."/>
        </authorList>
    </citation>
    <scope>NUCLEOTIDE SEQUENCE</scope>
</reference>
<evidence type="ECO:0000313" key="2">
    <source>
        <dbReference type="EMBL" id="CAB4702162.1"/>
    </source>
</evidence>
<name>A0A6J6PUQ7_9ZZZZ</name>
<gene>
    <name evidence="2" type="ORF">UFOPK2582_00993</name>
</gene>